<gene>
    <name evidence="1" type="ORF">LYPA_23C015862</name>
</gene>
<sequence>MLQTWVVSPQTFIFTDGDDPELQLQGGHDPLVHGIEPWVGLCTGSTEPAWGFLSPSLSLCPSPTCIHSLSPSQNK</sequence>
<evidence type="ECO:0000313" key="1">
    <source>
        <dbReference type="EMBL" id="VFV31388.1"/>
    </source>
</evidence>
<protein>
    <submittedName>
        <fullName evidence="1">Uncharacterized protein</fullName>
    </submittedName>
</protein>
<name>A0A485NH75_LYNPA</name>
<dbReference type="Proteomes" id="UP000386466">
    <property type="component" value="Unassembled WGS sequence"/>
</dbReference>
<keyword evidence="2" id="KW-1185">Reference proteome</keyword>
<proteinExistence type="predicted"/>
<dbReference type="EMBL" id="CAAGRJ010015536">
    <property type="protein sequence ID" value="VFV31388.1"/>
    <property type="molecule type" value="Genomic_DNA"/>
</dbReference>
<organism evidence="1 2">
    <name type="scientific">Lynx pardinus</name>
    <name type="common">Iberian lynx</name>
    <name type="synonym">Felis pardina</name>
    <dbReference type="NCBI Taxonomy" id="191816"/>
    <lineage>
        <taxon>Eukaryota</taxon>
        <taxon>Metazoa</taxon>
        <taxon>Chordata</taxon>
        <taxon>Craniata</taxon>
        <taxon>Vertebrata</taxon>
        <taxon>Euteleostomi</taxon>
        <taxon>Mammalia</taxon>
        <taxon>Eutheria</taxon>
        <taxon>Laurasiatheria</taxon>
        <taxon>Carnivora</taxon>
        <taxon>Feliformia</taxon>
        <taxon>Felidae</taxon>
        <taxon>Felinae</taxon>
        <taxon>Lynx</taxon>
    </lineage>
</organism>
<accession>A0A485NH75</accession>
<reference evidence="1 2" key="1">
    <citation type="submission" date="2019-01" db="EMBL/GenBank/DDBJ databases">
        <authorList>
            <person name="Alioto T."/>
            <person name="Alioto T."/>
        </authorList>
    </citation>
    <scope>NUCLEOTIDE SEQUENCE [LARGE SCALE GENOMIC DNA]</scope>
</reference>
<evidence type="ECO:0000313" key="2">
    <source>
        <dbReference type="Proteomes" id="UP000386466"/>
    </source>
</evidence>
<dbReference type="AlphaFoldDB" id="A0A485NH75"/>